<dbReference type="STRING" id="4537.A0A0E0M8W0"/>
<dbReference type="HOGENOM" id="CLU_008762_0_1_1"/>
<feature type="transmembrane region" description="Helical" evidence="2">
    <location>
        <begin position="173"/>
        <end position="193"/>
    </location>
</feature>
<protein>
    <recommendedName>
        <fullName evidence="3">DUF4220 domain-containing protein</fullName>
    </recommendedName>
</protein>
<feature type="transmembrane region" description="Helical" evidence="2">
    <location>
        <begin position="507"/>
        <end position="526"/>
    </location>
</feature>
<keyword evidence="2" id="KW-1133">Transmembrane helix</keyword>
<organism evidence="4">
    <name type="scientific">Oryza punctata</name>
    <name type="common">Red rice</name>
    <dbReference type="NCBI Taxonomy" id="4537"/>
    <lineage>
        <taxon>Eukaryota</taxon>
        <taxon>Viridiplantae</taxon>
        <taxon>Streptophyta</taxon>
        <taxon>Embryophyta</taxon>
        <taxon>Tracheophyta</taxon>
        <taxon>Spermatophyta</taxon>
        <taxon>Magnoliopsida</taxon>
        <taxon>Liliopsida</taxon>
        <taxon>Poales</taxon>
        <taxon>Poaceae</taxon>
        <taxon>BOP clade</taxon>
        <taxon>Oryzoideae</taxon>
        <taxon>Oryzeae</taxon>
        <taxon>Oryzinae</taxon>
        <taxon>Oryza</taxon>
    </lineage>
</organism>
<keyword evidence="2" id="KW-0472">Membrane</keyword>
<feature type="transmembrane region" description="Helical" evidence="2">
    <location>
        <begin position="467"/>
        <end position="487"/>
    </location>
</feature>
<dbReference type="eggNOG" id="ENOG502QSWW">
    <property type="taxonomic scope" value="Eukaryota"/>
</dbReference>
<evidence type="ECO:0000259" key="3">
    <source>
        <dbReference type="Pfam" id="PF13968"/>
    </source>
</evidence>
<dbReference type="Gramene" id="OPUNC10G11950.1">
    <property type="protein sequence ID" value="OPUNC10G11950.1"/>
    <property type="gene ID" value="OPUNC10G11950"/>
</dbReference>
<dbReference type="InterPro" id="IPR025315">
    <property type="entry name" value="DUF4220"/>
</dbReference>
<feature type="region of interest" description="Disordered" evidence="1">
    <location>
        <begin position="253"/>
        <end position="279"/>
    </location>
</feature>
<dbReference type="OMA" id="AIETHEF"/>
<feature type="transmembrane region" description="Helical" evidence="2">
    <location>
        <begin position="557"/>
        <end position="574"/>
    </location>
</feature>
<evidence type="ECO:0000313" key="5">
    <source>
        <dbReference type="Proteomes" id="UP000026962"/>
    </source>
</evidence>
<dbReference type="AlphaFoldDB" id="A0A0E0M8W0"/>
<feature type="domain" description="DUF4220" evidence="3">
    <location>
        <begin position="176"/>
        <end position="565"/>
    </location>
</feature>
<dbReference type="Proteomes" id="UP000026962">
    <property type="component" value="Chromosome 10"/>
</dbReference>
<dbReference type="InterPro" id="IPR007658">
    <property type="entry name" value="DUF594"/>
</dbReference>
<dbReference type="EnsemblPlants" id="OPUNC10G11950.1">
    <property type="protein sequence ID" value="OPUNC10G11950.1"/>
    <property type="gene ID" value="OPUNC10G11950"/>
</dbReference>
<feature type="transmembrane region" description="Helical" evidence="2">
    <location>
        <begin position="6"/>
        <end position="30"/>
    </location>
</feature>
<proteinExistence type="predicted"/>
<dbReference type="PANTHER" id="PTHR31325">
    <property type="entry name" value="OS01G0798800 PROTEIN-RELATED"/>
    <property type="match status" value="1"/>
</dbReference>
<evidence type="ECO:0000256" key="2">
    <source>
        <dbReference type="SAM" id="Phobius"/>
    </source>
</evidence>
<evidence type="ECO:0000256" key="1">
    <source>
        <dbReference type="SAM" id="MobiDB-lite"/>
    </source>
</evidence>
<accession>A0A0E0M8W0</accession>
<feature type="compositionally biased region" description="Basic and acidic residues" evidence="1">
    <location>
        <begin position="253"/>
        <end position="264"/>
    </location>
</feature>
<evidence type="ECO:0000313" key="4">
    <source>
        <dbReference type="EnsemblPlants" id="OPUNC10G11950.1"/>
    </source>
</evidence>
<keyword evidence="2" id="KW-0812">Transmembrane</keyword>
<sequence length="798" mass="90742">MELLFVVVVMAILGSMLYINGFVQIFFPWLSKSGLHHLSLGRFNFSAVVRFLLHYTFFQFVPLVSATFSRSGGLDQRVARRSYSEILLMLLWLLLVELIRKKVQAMQLMPTDGSSFSRSIGRFKLIDYAYELNQLVWVGFLIFTNLQPPPETPWPKAYAGAPAPAPPPSDSPLWLLIIFFVVLWSLCFAKMVLSLVNRKLATGSWHTARNPLLIAAYMQKIMEKQPRTSSDAEATLSTCKFVVMGEDRLVLHYEKEKEKEKEKSSSSSNDNDNKKKAITTHGFGYGVGRRVDQAAGAVQPQQQMPYYCDQNEQKHVHLRLTDPNEYEHLGLKDPREKGRLVTVDHIMSMHEKHPTLFKGRRRQLLEDLCLSFSLFKMLRRRFEHYPMAEVGSDMARTMMLDGLLKLKVYQPDGKLQNLCYILINKFQRQVQRPFQVLRLELDLVTNYYQQAAAPVVMSQPILFTINFVTSALFLNILIAAVVYILFVVVGVDESESLYCRIYGDTKYATISSFCITVFLVLTAVAIETHEFWTVHVFSNWNIVRMVCIYCRAGHRRWLRGLYFLIIWIRFFTFSSSKTDMLIYQVSIFDACGPVDKISPRTSHVPLPTSATGRIIEALLPSPSSAGIVSRSTGIISLPDMEGLDLRKMSTTEMILACHLATELLDKEHDDKHQKKKEEDDREIASVLSKPLGEAVARFRCGAELFNRLSAGKDDKASFDEAWAKLARFWVHLLIYLAPSNDVTGHAKALASWGSGDLITCLWALCTHAGLTRQPPELTVVNDDDHRCQPLIHGNDSNV</sequence>
<keyword evidence="5" id="KW-1185">Reference proteome</keyword>
<reference evidence="4" key="2">
    <citation type="submission" date="2018-05" db="EMBL/GenBank/DDBJ databases">
        <title>OpunRS2 (Oryza punctata Reference Sequence Version 2).</title>
        <authorList>
            <person name="Zhang J."/>
            <person name="Kudrna D."/>
            <person name="Lee S."/>
            <person name="Talag J."/>
            <person name="Welchert J."/>
            <person name="Wing R.A."/>
        </authorList>
    </citation>
    <scope>NUCLEOTIDE SEQUENCE [LARGE SCALE GENOMIC DNA]</scope>
</reference>
<name>A0A0E0M8W0_ORYPU</name>
<reference evidence="4" key="1">
    <citation type="submission" date="2015-04" db="UniProtKB">
        <authorList>
            <consortium name="EnsemblPlants"/>
        </authorList>
    </citation>
    <scope>IDENTIFICATION</scope>
</reference>
<dbReference type="Pfam" id="PF13968">
    <property type="entry name" value="DUF4220"/>
    <property type="match status" value="1"/>
</dbReference>
<dbReference type="Pfam" id="PF04578">
    <property type="entry name" value="DUF594"/>
    <property type="match status" value="1"/>
</dbReference>
<feature type="transmembrane region" description="Helical" evidence="2">
    <location>
        <begin position="82"/>
        <end position="99"/>
    </location>
</feature>
<feature type="transmembrane region" description="Helical" evidence="2">
    <location>
        <begin position="51"/>
        <end position="70"/>
    </location>
</feature>